<keyword evidence="7 11" id="KW-1133">Transmembrane helix</keyword>
<evidence type="ECO:0000313" key="15">
    <source>
        <dbReference type="Proteomes" id="UP000179536"/>
    </source>
</evidence>
<evidence type="ECO:0000256" key="5">
    <source>
        <dbReference type="ARBA" id="ARBA00022519"/>
    </source>
</evidence>
<dbReference type="Proteomes" id="UP000179536">
    <property type="component" value="Unassembled WGS sequence"/>
</dbReference>
<dbReference type="CDD" id="cd06579">
    <property type="entry name" value="TM_PBP1_transp_AraH_like"/>
    <property type="match status" value="1"/>
</dbReference>
<keyword evidence="14" id="KW-1185">Reference proteome</keyword>
<feature type="transmembrane region" description="Helical" evidence="11">
    <location>
        <begin position="130"/>
        <end position="151"/>
    </location>
</feature>
<organism evidence="13 15">
    <name type="scientific">Agrobacterium vitis</name>
    <name type="common">Rhizobium vitis</name>
    <dbReference type="NCBI Taxonomy" id="373"/>
    <lineage>
        <taxon>Bacteria</taxon>
        <taxon>Pseudomonadati</taxon>
        <taxon>Pseudomonadota</taxon>
        <taxon>Alphaproteobacteria</taxon>
        <taxon>Hyphomicrobiales</taxon>
        <taxon>Rhizobiaceae</taxon>
        <taxon>Rhizobium/Agrobacterium group</taxon>
        <taxon>Agrobacterium</taxon>
    </lineage>
</organism>
<evidence type="ECO:0000256" key="4">
    <source>
        <dbReference type="ARBA" id="ARBA00022475"/>
    </source>
</evidence>
<dbReference type="Pfam" id="PF02653">
    <property type="entry name" value="BPD_transp_2"/>
    <property type="match status" value="1"/>
</dbReference>
<comment type="subcellular location">
    <subcellularLocation>
        <location evidence="1">Cell membrane</location>
        <topology evidence="1">Multi-pass membrane protein</topology>
    </subcellularLocation>
</comment>
<dbReference type="EMBL" id="MBFA02000019">
    <property type="protein sequence ID" value="MUP12646.1"/>
    <property type="molecule type" value="Genomic_DNA"/>
</dbReference>
<keyword evidence="6 11" id="KW-0812">Transmembrane</keyword>
<evidence type="ECO:0000256" key="11">
    <source>
        <dbReference type="SAM" id="Phobius"/>
    </source>
</evidence>
<keyword evidence="4" id="KW-1003">Cell membrane</keyword>
<feature type="transmembrane region" description="Helical" evidence="11">
    <location>
        <begin position="48"/>
        <end position="68"/>
    </location>
</feature>
<dbReference type="RefSeq" id="WP_012654239.1">
    <property type="nucleotide sequence ID" value="NZ_MBFA02000019.1"/>
</dbReference>
<evidence type="ECO:0000256" key="6">
    <source>
        <dbReference type="ARBA" id="ARBA00022692"/>
    </source>
</evidence>
<evidence type="ECO:0000256" key="1">
    <source>
        <dbReference type="ARBA" id="ARBA00004651"/>
    </source>
</evidence>
<proteinExistence type="predicted"/>
<accession>A0ABD6HEI8</accession>
<keyword evidence="3" id="KW-0813">Transport</keyword>
<comment type="caution">
    <text evidence="13">The sequence shown here is derived from an EMBL/GenBank/DDBJ whole genome shotgun (WGS) entry which is preliminary data.</text>
</comment>
<evidence type="ECO:0000256" key="10">
    <source>
        <dbReference type="ARBA" id="ARBA00039381"/>
    </source>
</evidence>
<dbReference type="EMBL" id="MBFE02000020">
    <property type="protein sequence ID" value="MUO44530.1"/>
    <property type="molecule type" value="Genomic_DNA"/>
</dbReference>
<evidence type="ECO:0000256" key="8">
    <source>
        <dbReference type="ARBA" id="ARBA00023136"/>
    </source>
</evidence>
<evidence type="ECO:0000256" key="3">
    <source>
        <dbReference type="ARBA" id="ARBA00022448"/>
    </source>
</evidence>
<dbReference type="PANTHER" id="PTHR32196:SF71">
    <property type="entry name" value="AUTOINDUCER 2 IMPORT SYSTEM PERMEASE PROTEIN LSRD"/>
    <property type="match status" value="1"/>
</dbReference>
<dbReference type="Proteomes" id="UP000179454">
    <property type="component" value="Unassembled WGS sequence"/>
</dbReference>
<evidence type="ECO:0000313" key="14">
    <source>
        <dbReference type="Proteomes" id="UP000179454"/>
    </source>
</evidence>
<evidence type="ECO:0000256" key="2">
    <source>
        <dbReference type="ARBA" id="ARBA00011262"/>
    </source>
</evidence>
<keyword evidence="5" id="KW-0997">Cell inner membrane</keyword>
<feature type="transmembrane region" description="Helical" evidence="11">
    <location>
        <begin position="206"/>
        <end position="225"/>
    </location>
</feature>
<feature type="transmembrane region" description="Helical" evidence="11">
    <location>
        <begin position="336"/>
        <end position="355"/>
    </location>
</feature>
<evidence type="ECO:0000256" key="7">
    <source>
        <dbReference type="ARBA" id="ARBA00022989"/>
    </source>
</evidence>
<dbReference type="PANTHER" id="PTHR32196">
    <property type="entry name" value="ABC TRANSPORTER PERMEASE PROTEIN YPHD-RELATED-RELATED"/>
    <property type="match status" value="1"/>
</dbReference>
<reference evidence="14 15" key="1">
    <citation type="submission" date="2019-11" db="EMBL/GenBank/DDBJ databases">
        <title>Whole-genome sequencing of Allorhizobium vitis.</title>
        <authorList>
            <person name="Gan H.M."/>
            <person name="Savka M.A."/>
        </authorList>
    </citation>
    <scope>NUCLEOTIDE SEQUENCE [LARGE SCALE GENOMIC DNA]</scope>
    <source>
        <strain evidence="13 15">RF2/1</strain>
        <strain evidence="12 14">T1/7</strain>
    </source>
</reference>
<feature type="transmembrane region" description="Helical" evidence="11">
    <location>
        <begin position="254"/>
        <end position="274"/>
    </location>
</feature>
<dbReference type="GO" id="GO:0005886">
    <property type="term" value="C:plasma membrane"/>
    <property type="evidence" value="ECO:0007669"/>
    <property type="project" value="UniProtKB-SubCell"/>
</dbReference>
<feature type="transmembrane region" description="Helical" evidence="11">
    <location>
        <begin position="104"/>
        <end position="124"/>
    </location>
</feature>
<sequence length="360" mass="37725">MSEPKAATKPHLEYENVLSGSATAVAQFDTNDKTPLQKFQHFLHSSPAAVPLIVLILSLIAFGVILGGKFFSPFALTLILQQVAITGIIGAAQTLIILTAGIDLSVGAIMVLSSVVMGQFAVHYGVPGPLAVLCGFAVGGICGFINGVLVARVKLPPFIVTLGMWQIVLAANFLYSGNETIRSQDLGTNAPILQYFGQSFKLGGAVLTYGVISLALLVAVLWYVLNNTAWGRHLYAVGDDPDAAELSGVNVKRMLISVYTLAGLICALGGWAMIGRIGSVSPTAGQFANIESITAVVIGGMSLFGGRGSIMGMLFGALIVGVFQLGLRMAGTDPQWTYMLIGVLIIAAVAIDQWIRKVAG</sequence>
<gene>
    <name evidence="13" type="ORF">BBK91_022540</name>
    <name evidence="12" type="ORF">BBL17_022365</name>
</gene>
<protein>
    <recommendedName>
        <fullName evidence="10">Autoinducer 2 import system permease protein LsrD</fullName>
    </recommendedName>
</protein>
<evidence type="ECO:0000313" key="13">
    <source>
        <dbReference type="EMBL" id="MUP12646.1"/>
    </source>
</evidence>
<dbReference type="InterPro" id="IPR001851">
    <property type="entry name" value="ABC_transp_permease"/>
</dbReference>
<feature type="transmembrane region" description="Helical" evidence="11">
    <location>
        <begin position="74"/>
        <end position="97"/>
    </location>
</feature>
<evidence type="ECO:0000313" key="12">
    <source>
        <dbReference type="EMBL" id="MUO44530.1"/>
    </source>
</evidence>
<feature type="transmembrane region" description="Helical" evidence="11">
    <location>
        <begin position="158"/>
        <end position="175"/>
    </location>
</feature>
<name>A0ABD6HEI8_AGRVI</name>
<keyword evidence="8 11" id="KW-0472">Membrane</keyword>
<feature type="transmembrane region" description="Helical" evidence="11">
    <location>
        <begin position="311"/>
        <end position="330"/>
    </location>
</feature>
<evidence type="ECO:0000256" key="9">
    <source>
        <dbReference type="ARBA" id="ARBA00025439"/>
    </source>
</evidence>
<comment type="subunit">
    <text evidence="2">The complex is composed of two ATP-binding proteins (LsrA), two transmembrane proteins (LsrC and LsrD) and a solute-binding protein (LsrB).</text>
</comment>
<dbReference type="AlphaFoldDB" id="A0ABD6HEI8"/>
<comment type="function">
    <text evidence="9">Part of the ABC transporter complex LsrABCD involved in autoinducer 2 (AI-2) import. Probably responsible for the translocation of the substrate across the membrane.</text>
</comment>